<dbReference type="InterPro" id="IPR007111">
    <property type="entry name" value="NACHT_NTPase"/>
</dbReference>
<comment type="caution">
    <text evidence="3">The sequence shown here is derived from an EMBL/GenBank/DDBJ whole genome shotgun (WGS) entry which is preliminary data.</text>
</comment>
<name>A0ABP1PJ43_9HEXA</name>
<dbReference type="PROSITE" id="PS50837">
    <property type="entry name" value="NACHT"/>
    <property type="match status" value="1"/>
</dbReference>
<dbReference type="SMART" id="SM00248">
    <property type="entry name" value="ANK"/>
    <property type="match status" value="4"/>
</dbReference>
<evidence type="ECO:0000256" key="1">
    <source>
        <dbReference type="PROSITE-ProRule" id="PRU00023"/>
    </source>
</evidence>
<dbReference type="Gene3D" id="3.40.50.300">
    <property type="entry name" value="P-loop containing nucleotide triphosphate hydrolases"/>
    <property type="match status" value="1"/>
</dbReference>
<accession>A0ABP1PJ43</accession>
<dbReference type="EMBL" id="CAXLJM020000003">
    <property type="protein sequence ID" value="CAL8069057.1"/>
    <property type="molecule type" value="Genomic_DNA"/>
</dbReference>
<dbReference type="PANTHER" id="PTHR46312">
    <property type="entry name" value="NACHT DOMAIN-CONTAINING PROTEIN"/>
    <property type="match status" value="1"/>
</dbReference>
<dbReference type="InterPro" id="IPR027417">
    <property type="entry name" value="P-loop_NTPase"/>
</dbReference>
<organism evidence="3 4">
    <name type="scientific">Orchesella dallaii</name>
    <dbReference type="NCBI Taxonomy" id="48710"/>
    <lineage>
        <taxon>Eukaryota</taxon>
        <taxon>Metazoa</taxon>
        <taxon>Ecdysozoa</taxon>
        <taxon>Arthropoda</taxon>
        <taxon>Hexapoda</taxon>
        <taxon>Collembola</taxon>
        <taxon>Entomobryomorpha</taxon>
        <taxon>Entomobryoidea</taxon>
        <taxon>Orchesellidae</taxon>
        <taxon>Orchesellinae</taxon>
        <taxon>Orchesella</taxon>
    </lineage>
</organism>
<dbReference type="PANTHER" id="PTHR46312:SF2">
    <property type="entry name" value="NUCLEOTIDE-BINDING OLIGOMERIZATION DOMAIN-CONTAINING PROTEIN 2-LIKE"/>
    <property type="match status" value="1"/>
</dbReference>
<keyword evidence="1" id="KW-0040">ANK repeat</keyword>
<protein>
    <recommendedName>
        <fullName evidence="2">NACHT domain-containing protein</fullName>
    </recommendedName>
</protein>
<feature type="repeat" description="ANK" evidence="1">
    <location>
        <begin position="960"/>
        <end position="994"/>
    </location>
</feature>
<dbReference type="PROSITE" id="PS50088">
    <property type="entry name" value="ANK_REPEAT"/>
    <property type="match status" value="1"/>
</dbReference>
<dbReference type="PROSITE" id="PS50297">
    <property type="entry name" value="ANK_REP_REGION"/>
    <property type="match status" value="1"/>
</dbReference>
<dbReference type="Pfam" id="PF12796">
    <property type="entry name" value="Ank_2"/>
    <property type="match status" value="1"/>
</dbReference>
<gene>
    <name evidence="3" type="ORF">ODALV1_LOCUS594</name>
</gene>
<dbReference type="SUPFAM" id="SSF52540">
    <property type="entry name" value="P-loop containing nucleoside triphosphate hydrolases"/>
    <property type="match status" value="1"/>
</dbReference>
<dbReference type="Gene3D" id="1.25.40.20">
    <property type="entry name" value="Ankyrin repeat-containing domain"/>
    <property type="match status" value="1"/>
</dbReference>
<dbReference type="Proteomes" id="UP001642540">
    <property type="component" value="Unassembled WGS sequence"/>
</dbReference>
<dbReference type="Pfam" id="PF05729">
    <property type="entry name" value="NACHT"/>
    <property type="match status" value="1"/>
</dbReference>
<keyword evidence="4" id="KW-1185">Reference proteome</keyword>
<dbReference type="InterPro" id="IPR002110">
    <property type="entry name" value="Ankyrin_rpt"/>
</dbReference>
<proteinExistence type="predicted"/>
<dbReference type="SUPFAM" id="SSF48403">
    <property type="entry name" value="Ankyrin repeat"/>
    <property type="match status" value="1"/>
</dbReference>
<feature type="domain" description="NACHT" evidence="2">
    <location>
        <begin position="311"/>
        <end position="434"/>
    </location>
</feature>
<evidence type="ECO:0000259" key="2">
    <source>
        <dbReference type="PROSITE" id="PS50837"/>
    </source>
</evidence>
<dbReference type="InterPro" id="IPR036770">
    <property type="entry name" value="Ankyrin_rpt-contain_sf"/>
</dbReference>
<sequence length="1092" mass="125078">MEDWQKNHIHANLHRLVEETRTCAKVLSNLTAEFTTEEIDIIENKCKSGGQHDANLYLYKLARTRVRAYKILTKAFVETMQSGPAKILIQGFLVHQPCNVFDACEIVVSNENKLVKSIRTHFYNAILLCHVNFQGHMLQFGDILMDFDENTKRSIENSVSDDFLIDLINNKTPVLINQSVPKPLNYYVPRRLTTRFNLNPTLFRKVCNDVFVVKGIELHELSLLTRDLVADVSSSQTEDLTTRFIVLDYEDDYRKICEISPSPVHLLNYELGKFIWIESCGSISSLQDYIGTIQDELNEEELLCKCLHSQNPVCISDTPGMGKTVLLSKLAENIKQSDRSTFVRFIILREFVERCQNVSKIDSTTLIHAIAETAAEFEIGRKVTRKLLKSESKNVVLIFDGFDEVLSNQLEMAKQVLLIASKMKSVILLVATRPHMQDELEKTLCVLGNNILPFGEKDQVQFLTKYWRKMCNDTQIVRLEEFACKCLSSVRKRMNDFERVITGIPLQCLMLAEVYEQQAINYCKPQARTLSFNWEVELSITSIFEMYRNLVSLRFNRIHTMQTNGCWKPIFRNLSGGNVKFFTQMHMFAALELLLPNSSSVFKRIRVGKYKVETECRELCTVGILEKKETKGLVPRFIHRTFAEYFLGLFVSQLLINYRTFDLFLRKRDSFLKVLTKSILETYELKTNPLTFSEVGTCERIRYAKFKNPVICYFIDSHLRHSSISPTTNRAWTSSVNTLNNILAASVIHDYPQIYAQAMKSTLHKQMVNQNIHLLRNLLLLAAKYSSIKLFSEIHQFAQASNHAVSFGLPSNKPDFLVFPIHTAVESGNYKIVDFLIKTSNPRAIKETKYLMHCCLSGSSSNNKHIISKKSQIIGLISSINDNWKNEQLPDGKTPLMQSNIHATLLIDLIKLGVDVNATWNQECVLHKLSSTNITPESYHAVTQLLFEHGFNKINKKDSRQLTPLHIAVQNIDLLEKTIHLLHANGADFNAEDEAGESILFYAISANRTVQTLRLLIECEANWKHKNLNDENVLHVCAKHDLEALEFFQSMQGLDRGFMIGSNKDGFELHYGKLTTSGGIKAFRNCWVYNNT</sequence>
<evidence type="ECO:0000313" key="4">
    <source>
        <dbReference type="Proteomes" id="UP001642540"/>
    </source>
</evidence>
<evidence type="ECO:0000313" key="3">
    <source>
        <dbReference type="EMBL" id="CAL8069057.1"/>
    </source>
</evidence>
<reference evidence="3 4" key="1">
    <citation type="submission" date="2024-08" db="EMBL/GenBank/DDBJ databases">
        <authorList>
            <person name="Cucini C."/>
            <person name="Frati F."/>
        </authorList>
    </citation>
    <scope>NUCLEOTIDE SEQUENCE [LARGE SCALE GENOMIC DNA]</scope>
</reference>